<dbReference type="AlphaFoldDB" id="A0A0L0FWG3"/>
<dbReference type="OrthoDB" id="46529at2759"/>
<gene>
    <name evidence="1" type="ORF">SARC_06675</name>
</gene>
<evidence type="ECO:0000313" key="2">
    <source>
        <dbReference type="Proteomes" id="UP000054560"/>
    </source>
</evidence>
<reference evidence="1 2" key="1">
    <citation type="submission" date="2011-02" db="EMBL/GenBank/DDBJ databases">
        <title>The Genome Sequence of Sphaeroforma arctica JP610.</title>
        <authorList>
            <consortium name="The Broad Institute Genome Sequencing Platform"/>
            <person name="Russ C."/>
            <person name="Cuomo C."/>
            <person name="Young S.K."/>
            <person name="Zeng Q."/>
            <person name="Gargeya S."/>
            <person name="Alvarado L."/>
            <person name="Berlin A."/>
            <person name="Chapman S.B."/>
            <person name="Chen Z."/>
            <person name="Freedman E."/>
            <person name="Gellesch M."/>
            <person name="Goldberg J."/>
            <person name="Griggs A."/>
            <person name="Gujja S."/>
            <person name="Heilman E."/>
            <person name="Heiman D."/>
            <person name="Howarth C."/>
            <person name="Mehta T."/>
            <person name="Neiman D."/>
            <person name="Pearson M."/>
            <person name="Roberts A."/>
            <person name="Saif S."/>
            <person name="Shea T."/>
            <person name="Shenoy N."/>
            <person name="Sisk P."/>
            <person name="Stolte C."/>
            <person name="Sykes S."/>
            <person name="White J."/>
            <person name="Yandava C."/>
            <person name="Burger G."/>
            <person name="Gray M.W."/>
            <person name="Holland P.W.H."/>
            <person name="King N."/>
            <person name="Lang F.B.F."/>
            <person name="Roger A.J."/>
            <person name="Ruiz-Trillo I."/>
            <person name="Haas B."/>
            <person name="Nusbaum C."/>
            <person name="Birren B."/>
        </authorList>
    </citation>
    <scope>NUCLEOTIDE SEQUENCE [LARGE SCALE GENOMIC DNA]</scope>
    <source>
        <strain evidence="1 2">JP610</strain>
    </source>
</reference>
<sequence>MIKDKQHRPGQSLNLEINRMPALQSVQPGDKVYVRSRPRKVGKSVAFCDLELYRIPTPSSGTVDDSHVDSEREVLATGRHTKYLDMGKAWDVATHPLLISTARKYSQRYFENNQHTPDDKNPSCSVKGGGVDVIGSTWKGLGLQTGSQVNPIEDFLMSYPPGTRKYNATLEVSAATQNPMGNLHGGAAACAAEMAVALAQDAWEQDSTTSAPYTREDLVSMSADFMRPSKGKVLVLVTRLFESPAIEVSFISYKSKDMEPSCKVVCVMGQQGRKD</sequence>
<dbReference type="Gene3D" id="3.10.129.10">
    <property type="entry name" value="Hotdog Thioesterase"/>
    <property type="match status" value="2"/>
</dbReference>
<dbReference type="Proteomes" id="UP000054560">
    <property type="component" value="Unassembled WGS sequence"/>
</dbReference>
<name>A0A0L0FWG3_9EUKA</name>
<accession>A0A0L0FWG3</accession>
<evidence type="ECO:0000313" key="1">
    <source>
        <dbReference type="EMBL" id="KNC80984.1"/>
    </source>
</evidence>
<keyword evidence="2" id="KW-1185">Reference proteome</keyword>
<organism evidence="1 2">
    <name type="scientific">Sphaeroforma arctica JP610</name>
    <dbReference type="NCBI Taxonomy" id="667725"/>
    <lineage>
        <taxon>Eukaryota</taxon>
        <taxon>Ichthyosporea</taxon>
        <taxon>Ichthyophonida</taxon>
        <taxon>Sphaeroforma</taxon>
    </lineage>
</organism>
<dbReference type="RefSeq" id="XP_014154886.1">
    <property type="nucleotide sequence ID" value="XM_014299411.1"/>
</dbReference>
<dbReference type="GeneID" id="25907179"/>
<protein>
    <recommendedName>
        <fullName evidence="3">Thioesterase domain-containing protein</fullName>
    </recommendedName>
</protein>
<proteinExistence type="predicted"/>
<dbReference type="InterPro" id="IPR029069">
    <property type="entry name" value="HotDog_dom_sf"/>
</dbReference>
<dbReference type="eggNOG" id="ENOG502SZTY">
    <property type="taxonomic scope" value="Eukaryota"/>
</dbReference>
<dbReference type="SUPFAM" id="SSF54637">
    <property type="entry name" value="Thioesterase/thiol ester dehydrase-isomerase"/>
    <property type="match status" value="1"/>
</dbReference>
<evidence type="ECO:0008006" key="3">
    <source>
        <dbReference type="Google" id="ProtNLM"/>
    </source>
</evidence>
<dbReference type="EMBL" id="KQ242082">
    <property type="protein sequence ID" value="KNC80984.1"/>
    <property type="molecule type" value="Genomic_DNA"/>
</dbReference>